<evidence type="ECO:0000313" key="3">
    <source>
        <dbReference type="Proteomes" id="UP000324800"/>
    </source>
</evidence>
<protein>
    <submittedName>
        <fullName evidence="2">Uncharacterized protein</fullName>
    </submittedName>
</protein>
<dbReference type="GO" id="GO:0051377">
    <property type="term" value="F:mannose-ethanolamine phosphotransferase activity"/>
    <property type="evidence" value="ECO:0007669"/>
    <property type="project" value="TreeGrafter"/>
</dbReference>
<dbReference type="AlphaFoldDB" id="A0A5J4UIC9"/>
<accession>A0A5J4UIC9</accession>
<evidence type="ECO:0000256" key="1">
    <source>
        <dbReference type="SAM" id="MobiDB-lite"/>
    </source>
</evidence>
<name>A0A5J4UIC9_9EUKA</name>
<dbReference type="PANTHER" id="PTHR23071:SF1">
    <property type="entry name" value="GPI ETHANOLAMINE PHOSPHATE TRANSFERASE 3"/>
    <property type="match status" value="1"/>
</dbReference>
<feature type="region of interest" description="Disordered" evidence="1">
    <location>
        <begin position="54"/>
        <end position="88"/>
    </location>
</feature>
<sequence length="241" mass="27518">MRKGTLLCVFGDHGMIEDGTHGGLNSEETDAALFLYSPKPLMAFTAPTEIGNSRIQQDGVSNKDNSENSNDSDFLLMSRPECVEEEENNEKRWMKKLKEKSKLKKQTIKTDYIAQERHCRASLLSEISNNENNLKESNTHHLNKSNCSSCYPTVRQIDLTPTLAYLFNAPVPYTSVGKGMTEWATVMEQEDVVAAALWKKNMKKQQIRINNEKDENYLNGQHAQKQDVIRLDHFNFSCFSF</sequence>
<dbReference type="OrthoDB" id="272139at2759"/>
<dbReference type="Gene3D" id="3.40.720.10">
    <property type="entry name" value="Alkaline Phosphatase, subunit A"/>
    <property type="match status" value="1"/>
</dbReference>
<dbReference type="PANTHER" id="PTHR23071">
    <property type="entry name" value="PHOSPHATIDYLINOSITOL GLYCAN"/>
    <property type="match status" value="1"/>
</dbReference>
<proteinExistence type="predicted"/>
<gene>
    <name evidence="2" type="ORF">EZS28_034733</name>
</gene>
<organism evidence="2 3">
    <name type="scientific">Streblomastix strix</name>
    <dbReference type="NCBI Taxonomy" id="222440"/>
    <lineage>
        <taxon>Eukaryota</taxon>
        <taxon>Metamonada</taxon>
        <taxon>Preaxostyla</taxon>
        <taxon>Oxymonadida</taxon>
        <taxon>Streblomastigidae</taxon>
        <taxon>Streblomastix</taxon>
    </lineage>
</organism>
<dbReference type="SUPFAM" id="SSF53649">
    <property type="entry name" value="Alkaline phosphatase-like"/>
    <property type="match status" value="1"/>
</dbReference>
<dbReference type="InterPro" id="IPR039524">
    <property type="entry name" value="PIGO/GPI13"/>
</dbReference>
<dbReference type="GO" id="GO:0005789">
    <property type="term" value="C:endoplasmic reticulum membrane"/>
    <property type="evidence" value="ECO:0007669"/>
    <property type="project" value="TreeGrafter"/>
</dbReference>
<reference evidence="2 3" key="1">
    <citation type="submission" date="2019-03" db="EMBL/GenBank/DDBJ databases">
        <title>Single cell metagenomics reveals metabolic interactions within the superorganism composed of flagellate Streblomastix strix and complex community of Bacteroidetes bacteria on its surface.</title>
        <authorList>
            <person name="Treitli S.C."/>
            <person name="Kolisko M."/>
            <person name="Husnik F."/>
            <person name="Keeling P."/>
            <person name="Hampl V."/>
        </authorList>
    </citation>
    <scope>NUCLEOTIDE SEQUENCE [LARGE SCALE GENOMIC DNA]</scope>
    <source>
        <strain evidence="2">ST1C</strain>
    </source>
</reference>
<comment type="caution">
    <text evidence="2">The sequence shown here is derived from an EMBL/GenBank/DDBJ whole genome shotgun (WGS) entry which is preliminary data.</text>
</comment>
<dbReference type="GO" id="GO:0006506">
    <property type="term" value="P:GPI anchor biosynthetic process"/>
    <property type="evidence" value="ECO:0007669"/>
    <property type="project" value="InterPro"/>
</dbReference>
<dbReference type="Proteomes" id="UP000324800">
    <property type="component" value="Unassembled WGS sequence"/>
</dbReference>
<dbReference type="EMBL" id="SNRW01016074">
    <property type="protein sequence ID" value="KAA6369740.1"/>
    <property type="molecule type" value="Genomic_DNA"/>
</dbReference>
<evidence type="ECO:0000313" key="2">
    <source>
        <dbReference type="EMBL" id="KAA6369740.1"/>
    </source>
</evidence>
<dbReference type="InterPro" id="IPR017850">
    <property type="entry name" value="Alkaline_phosphatase_core_sf"/>
</dbReference>